<dbReference type="Gene3D" id="3.40.50.1820">
    <property type="entry name" value="alpha/beta hydrolase"/>
    <property type="match status" value="1"/>
</dbReference>
<dbReference type="InterPro" id="IPR029058">
    <property type="entry name" value="AB_hydrolase_fold"/>
</dbReference>
<dbReference type="GO" id="GO:0005739">
    <property type="term" value="C:mitochondrion"/>
    <property type="evidence" value="ECO:0007669"/>
    <property type="project" value="UniProtKB-SubCell"/>
</dbReference>
<comment type="subcellular location">
    <subcellularLocation>
        <location evidence="2">Endoplasmic reticulum</location>
    </subcellularLocation>
    <subcellularLocation>
        <location evidence="3">Membrane</location>
    </subcellularLocation>
    <subcellularLocation>
        <location evidence="1">Mitochondrion</location>
    </subcellularLocation>
</comment>
<keyword evidence="7" id="KW-0472">Membrane</keyword>
<dbReference type="OrthoDB" id="427518at2759"/>
<dbReference type="AlphaFoldDB" id="A0A8T9AYL1"/>
<evidence type="ECO:0000259" key="8">
    <source>
        <dbReference type="Pfam" id="PF05057"/>
    </source>
</evidence>
<evidence type="ECO:0000256" key="6">
    <source>
        <dbReference type="ARBA" id="ARBA00023128"/>
    </source>
</evidence>
<feature type="non-terminal residue" evidence="9">
    <location>
        <position position="170"/>
    </location>
</feature>
<dbReference type="SUPFAM" id="SSF53474">
    <property type="entry name" value="alpha/beta-Hydrolases"/>
    <property type="match status" value="1"/>
</dbReference>
<dbReference type="InterPro" id="IPR052374">
    <property type="entry name" value="SERAC1"/>
</dbReference>
<reference evidence="9 10" key="1">
    <citation type="submission" date="2018-05" db="EMBL/GenBank/DDBJ databases">
        <title>Whole genome sequencing for identification of molecular markers to develop diagnostic detection tools for the regulated plant pathogen Lachnellula willkommii.</title>
        <authorList>
            <person name="Giroux E."/>
            <person name="Bilodeau G."/>
        </authorList>
    </citation>
    <scope>NUCLEOTIDE SEQUENCE [LARGE SCALE GENOMIC DNA]</scope>
    <source>
        <strain evidence="9 10">CBS 203.66</strain>
    </source>
</reference>
<dbReference type="PANTHER" id="PTHR48182:SF2">
    <property type="entry name" value="PROTEIN SERAC1"/>
    <property type="match status" value="1"/>
</dbReference>
<dbReference type="Pfam" id="PF05057">
    <property type="entry name" value="DUF676"/>
    <property type="match status" value="1"/>
</dbReference>
<evidence type="ECO:0000256" key="2">
    <source>
        <dbReference type="ARBA" id="ARBA00004240"/>
    </source>
</evidence>
<evidence type="ECO:0000256" key="4">
    <source>
        <dbReference type="ARBA" id="ARBA00007920"/>
    </source>
</evidence>
<dbReference type="PANTHER" id="PTHR48182">
    <property type="entry name" value="PROTEIN SERAC1"/>
    <property type="match status" value="1"/>
</dbReference>
<keyword evidence="10" id="KW-1185">Reference proteome</keyword>
<evidence type="ECO:0000256" key="5">
    <source>
        <dbReference type="ARBA" id="ARBA00022824"/>
    </source>
</evidence>
<proteinExistence type="inferred from homology"/>
<gene>
    <name evidence="9" type="primary">serac1_3</name>
    <name evidence="9" type="ORF">LARI1_G008947</name>
</gene>
<comment type="caution">
    <text evidence="9">The sequence shown here is derived from an EMBL/GenBank/DDBJ whole genome shotgun (WGS) entry which is preliminary data.</text>
</comment>
<feature type="domain" description="DUF676" evidence="8">
    <location>
        <begin position="24"/>
        <end position="81"/>
    </location>
</feature>
<dbReference type="GO" id="GO:0016020">
    <property type="term" value="C:membrane"/>
    <property type="evidence" value="ECO:0007669"/>
    <property type="project" value="UniProtKB-SubCell"/>
</dbReference>
<evidence type="ECO:0000313" key="10">
    <source>
        <dbReference type="Proteomes" id="UP000469559"/>
    </source>
</evidence>
<name>A0A8T9AYL1_9HELO</name>
<sequence length="170" mass="19298">AFWPEDFLPYDIPEARVLTFGYNSNAAFGNTTADIIDHAKDLLGSLIDKREEENETRRQIIFIAHSLGGIIIKALFLARIEPQYTSICESTIRIVFFGIPHRGSDKAAYGIASTVMHKPTSKLLSALQSNSDVLARLTSDFRHQLPNYQIITFYETKQLGVFKKEIYLDR</sequence>
<dbReference type="GO" id="GO:0005783">
    <property type="term" value="C:endoplasmic reticulum"/>
    <property type="evidence" value="ECO:0007669"/>
    <property type="project" value="UniProtKB-SubCell"/>
</dbReference>
<keyword evidence="5" id="KW-0256">Endoplasmic reticulum</keyword>
<evidence type="ECO:0000256" key="3">
    <source>
        <dbReference type="ARBA" id="ARBA00004370"/>
    </source>
</evidence>
<dbReference type="InterPro" id="IPR007751">
    <property type="entry name" value="DUF676_lipase-like"/>
</dbReference>
<keyword evidence="6" id="KW-0496">Mitochondrion</keyword>
<accession>A0A8T9AYL1</accession>
<evidence type="ECO:0000256" key="1">
    <source>
        <dbReference type="ARBA" id="ARBA00004173"/>
    </source>
</evidence>
<dbReference type="EMBL" id="QGMF01001279">
    <property type="protein sequence ID" value="TVY12820.1"/>
    <property type="molecule type" value="Genomic_DNA"/>
</dbReference>
<protein>
    <submittedName>
        <fullName evidence="9">Protein SERAC1</fullName>
    </submittedName>
</protein>
<evidence type="ECO:0000313" key="9">
    <source>
        <dbReference type="EMBL" id="TVY12820.1"/>
    </source>
</evidence>
<organism evidence="9 10">
    <name type="scientific">Lachnellula arida</name>
    <dbReference type="NCBI Taxonomy" id="1316785"/>
    <lineage>
        <taxon>Eukaryota</taxon>
        <taxon>Fungi</taxon>
        <taxon>Dikarya</taxon>
        <taxon>Ascomycota</taxon>
        <taxon>Pezizomycotina</taxon>
        <taxon>Leotiomycetes</taxon>
        <taxon>Helotiales</taxon>
        <taxon>Lachnaceae</taxon>
        <taxon>Lachnellula</taxon>
    </lineage>
</organism>
<dbReference type="Proteomes" id="UP000469559">
    <property type="component" value="Unassembled WGS sequence"/>
</dbReference>
<evidence type="ECO:0000256" key="7">
    <source>
        <dbReference type="ARBA" id="ARBA00023136"/>
    </source>
</evidence>
<comment type="similarity">
    <text evidence="4">Belongs to the putative lipase ROG1 family.</text>
</comment>